<accession>A0A0B0N3X5</accession>
<keyword evidence="2" id="KW-1185">Reference proteome</keyword>
<name>A0A0B0N3X5_GOSAR</name>
<protein>
    <submittedName>
        <fullName evidence="1">Uncharacterized protein</fullName>
    </submittedName>
</protein>
<dbReference type="EMBL" id="JRRC01529809">
    <property type="protein sequence ID" value="KHG09143.1"/>
    <property type="molecule type" value="Genomic_DNA"/>
</dbReference>
<organism evidence="1 2">
    <name type="scientific">Gossypium arboreum</name>
    <name type="common">Tree cotton</name>
    <name type="synonym">Gossypium nanking</name>
    <dbReference type="NCBI Taxonomy" id="29729"/>
    <lineage>
        <taxon>Eukaryota</taxon>
        <taxon>Viridiplantae</taxon>
        <taxon>Streptophyta</taxon>
        <taxon>Embryophyta</taxon>
        <taxon>Tracheophyta</taxon>
        <taxon>Spermatophyta</taxon>
        <taxon>Magnoliopsida</taxon>
        <taxon>eudicotyledons</taxon>
        <taxon>Gunneridae</taxon>
        <taxon>Pentapetalae</taxon>
        <taxon>rosids</taxon>
        <taxon>malvids</taxon>
        <taxon>Malvales</taxon>
        <taxon>Malvaceae</taxon>
        <taxon>Malvoideae</taxon>
        <taxon>Gossypium</taxon>
    </lineage>
</organism>
<reference evidence="2" key="1">
    <citation type="submission" date="2014-09" db="EMBL/GenBank/DDBJ databases">
        <authorList>
            <person name="Mudge J."/>
            <person name="Ramaraj T."/>
            <person name="Lindquist I.E."/>
            <person name="Bharti A.K."/>
            <person name="Sundararajan A."/>
            <person name="Cameron C.T."/>
            <person name="Woodward J.E."/>
            <person name="May G.D."/>
            <person name="Brubaker C."/>
            <person name="Broadhvest J."/>
            <person name="Wilkins T.A."/>
        </authorList>
    </citation>
    <scope>NUCLEOTIDE SEQUENCE</scope>
    <source>
        <strain evidence="2">cv. AKA8401</strain>
    </source>
</reference>
<dbReference type="Proteomes" id="UP000032142">
    <property type="component" value="Unassembled WGS sequence"/>
</dbReference>
<comment type="caution">
    <text evidence="1">The sequence shown here is derived from an EMBL/GenBank/DDBJ whole genome shotgun (WGS) entry which is preliminary data.</text>
</comment>
<sequence length="39" mass="4745">MTFRLFVRQCKTMSRTWHGIETRASVIHVWDMHRPQDVS</sequence>
<dbReference type="AlphaFoldDB" id="A0A0B0N3X5"/>
<gene>
    <name evidence="1" type="ORF">F383_36350</name>
</gene>
<proteinExistence type="predicted"/>
<evidence type="ECO:0000313" key="2">
    <source>
        <dbReference type="Proteomes" id="UP000032142"/>
    </source>
</evidence>
<evidence type="ECO:0000313" key="1">
    <source>
        <dbReference type="EMBL" id="KHG09143.1"/>
    </source>
</evidence>